<dbReference type="EMBL" id="JAJAGO010000002">
    <property type="protein sequence ID" value="MCT2589550.1"/>
    <property type="molecule type" value="Genomic_DNA"/>
</dbReference>
<proteinExistence type="predicted"/>
<dbReference type="InterPro" id="IPR011990">
    <property type="entry name" value="TPR-like_helical_dom_sf"/>
</dbReference>
<organism evidence="1 2">
    <name type="scientific">Streptomyces gossypii</name>
    <dbReference type="NCBI Taxonomy" id="2883101"/>
    <lineage>
        <taxon>Bacteria</taxon>
        <taxon>Bacillati</taxon>
        <taxon>Actinomycetota</taxon>
        <taxon>Actinomycetes</taxon>
        <taxon>Kitasatosporales</taxon>
        <taxon>Streptomycetaceae</taxon>
        <taxon>Streptomyces</taxon>
    </lineage>
</organism>
<reference evidence="1 2" key="1">
    <citation type="submission" date="2021-10" db="EMBL/GenBank/DDBJ databases">
        <title>Streptomyces gossypii sp. nov., isolated from soil collected from cotton field.</title>
        <authorList>
            <person name="Ge X."/>
            <person name="Chen X."/>
            <person name="Liu W."/>
        </authorList>
    </citation>
    <scope>NUCLEOTIDE SEQUENCE [LARGE SCALE GENOMIC DNA]</scope>
    <source>
        <strain evidence="1 2">N2-109</strain>
    </source>
</reference>
<name>A0ABT2JNV4_9ACTN</name>
<sequence>MVTDWLRNREKTHDLLDRSGSAADKTAPEALARCAEEHMDEEDWEQAQAHYQQLIDQFPDSERVAQAKKGLTKATQTIELEHVRRFLGGRRHLDSRVLLQPGRIQRRQAVRQGHQPCDVLRQQHLHG</sequence>
<evidence type="ECO:0000313" key="1">
    <source>
        <dbReference type="EMBL" id="MCT2589550.1"/>
    </source>
</evidence>
<dbReference type="Proteomes" id="UP001156389">
    <property type="component" value="Unassembled WGS sequence"/>
</dbReference>
<protein>
    <recommendedName>
        <fullName evidence="3">Outer membrane lipoprotein BamD-like domain-containing protein</fullName>
    </recommendedName>
</protein>
<gene>
    <name evidence="1" type="ORF">LHJ74_06365</name>
</gene>
<comment type="caution">
    <text evidence="1">The sequence shown here is derived from an EMBL/GenBank/DDBJ whole genome shotgun (WGS) entry which is preliminary data.</text>
</comment>
<evidence type="ECO:0008006" key="3">
    <source>
        <dbReference type="Google" id="ProtNLM"/>
    </source>
</evidence>
<dbReference type="RefSeq" id="WP_260216514.1">
    <property type="nucleotide sequence ID" value="NZ_JAJAGO010000002.1"/>
</dbReference>
<keyword evidence="2" id="KW-1185">Reference proteome</keyword>
<dbReference type="Gene3D" id="1.25.40.10">
    <property type="entry name" value="Tetratricopeptide repeat domain"/>
    <property type="match status" value="1"/>
</dbReference>
<evidence type="ECO:0000313" key="2">
    <source>
        <dbReference type="Proteomes" id="UP001156389"/>
    </source>
</evidence>
<accession>A0ABT2JNV4</accession>